<dbReference type="Proteomes" id="UP000095751">
    <property type="component" value="Unassembled WGS sequence"/>
</dbReference>
<dbReference type="PROSITE" id="PS50280">
    <property type="entry name" value="SET"/>
    <property type="match status" value="1"/>
</dbReference>
<evidence type="ECO:0000256" key="3">
    <source>
        <dbReference type="ARBA" id="ARBA00022691"/>
    </source>
</evidence>
<dbReference type="AlphaFoldDB" id="A0A1E7FV68"/>
<dbReference type="InterPro" id="IPR001214">
    <property type="entry name" value="SET_dom"/>
</dbReference>
<dbReference type="GO" id="GO:0008168">
    <property type="term" value="F:methyltransferase activity"/>
    <property type="evidence" value="ECO:0007669"/>
    <property type="project" value="UniProtKB-KW"/>
</dbReference>
<organism evidence="6 7">
    <name type="scientific">Fragilariopsis cylindrus CCMP1102</name>
    <dbReference type="NCBI Taxonomy" id="635003"/>
    <lineage>
        <taxon>Eukaryota</taxon>
        <taxon>Sar</taxon>
        <taxon>Stramenopiles</taxon>
        <taxon>Ochrophyta</taxon>
        <taxon>Bacillariophyta</taxon>
        <taxon>Bacillariophyceae</taxon>
        <taxon>Bacillariophycidae</taxon>
        <taxon>Bacillariales</taxon>
        <taxon>Bacillariaceae</taxon>
        <taxon>Fragilariopsis</taxon>
    </lineage>
</organism>
<dbReference type="InterPro" id="IPR053201">
    <property type="entry name" value="Flavunoidine_N-MTase"/>
</dbReference>
<keyword evidence="1" id="KW-0489">Methyltransferase</keyword>
<dbReference type="PROSITE" id="PS50868">
    <property type="entry name" value="POST_SET"/>
    <property type="match status" value="1"/>
</dbReference>
<evidence type="ECO:0000259" key="5">
    <source>
        <dbReference type="PROSITE" id="PS50868"/>
    </source>
</evidence>
<dbReference type="GO" id="GO:0032259">
    <property type="term" value="P:methylation"/>
    <property type="evidence" value="ECO:0007669"/>
    <property type="project" value="UniProtKB-KW"/>
</dbReference>
<dbReference type="OrthoDB" id="5984008at2759"/>
<sequence length="204" mass="23341">MTGSTDTMDQLKMNLQNFNDEQLHNEANERYTNILNITGTPNKGYGLFALKDFDIGDLIMTSGRTAKITTTRCSHSVQIDWNKHILMDLPAILINHSCSANVGIHNNNTTTTITTYNSNNNNDEHATVGGYNFWAIRPIIKGEELTWDYEATEWELSTPFRCTCGSKNCRHILKGFKHNGDNIRKQYGEYYANYLKENNNNNKY</sequence>
<dbReference type="InterPro" id="IPR046341">
    <property type="entry name" value="SET_dom_sf"/>
</dbReference>
<reference evidence="6 7" key="1">
    <citation type="submission" date="2016-09" db="EMBL/GenBank/DDBJ databases">
        <title>Extensive genetic diversity and differential bi-allelic expression allows diatom success in the polar Southern Ocean.</title>
        <authorList>
            <consortium name="DOE Joint Genome Institute"/>
            <person name="Mock T."/>
            <person name="Otillar R.P."/>
            <person name="Strauss J."/>
            <person name="Dupont C."/>
            <person name="Frickenhaus S."/>
            <person name="Maumus F."/>
            <person name="Mcmullan M."/>
            <person name="Sanges R."/>
            <person name="Schmutz J."/>
            <person name="Toseland A."/>
            <person name="Valas R."/>
            <person name="Veluchamy A."/>
            <person name="Ward B.J."/>
            <person name="Allen A."/>
            <person name="Barry K."/>
            <person name="Falciatore A."/>
            <person name="Ferrante M."/>
            <person name="Fortunato A.E."/>
            <person name="Gloeckner G."/>
            <person name="Gruber A."/>
            <person name="Hipkin R."/>
            <person name="Janech M."/>
            <person name="Kroth P."/>
            <person name="Leese F."/>
            <person name="Lindquist E."/>
            <person name="Lyon B.R."/>
            <person name="Martin J."/>
            <person name="Mayer C."/>
            <person name="Parker M."/>
            <person name="Quesneville H."/>
            <person name="Raymond J."/>
            <person name="Uhlig C."/>
            <person name="Valentin K.U."/>
            <person name="Worden A.Z."/>
            <person name="Armbrust E.V."/>
            <person name="Bowler C."/>
            <person name="Green B."/>
            <person name="Moulton V."/>
            <person name="Van Oosterhout C."/>
            <person name="Grigoriev I."/>
        </authorList>
    </citation>
    <scope>NUCLEOTIDE SEQUENCE [LARGE SCALE GENOMIC DNA]</scope>
    <source>
        <strain evidence="6 7">CCMP1102</strain>
    </source>
</reference>
<keyword evidence="3" id="KW-0949">S-adenosyl-L-methionine</keyword>
<gene>
    <name evidence="6" type="ORF">FRACYDRAFT_232197</name>
</gene>
<keyword evidence="2" id="KW-0808">Transferase</keyword>
<accession>A0A1E7FV68</accession>
<dbReference type="InParanoid" id="A0A1E7FV68"/>
<dbReference type="PANTHER" id="PTHR12350">
    <property type="entry name" value="HISTONE-LYSINE N-METHYLTRANSFERASE-RELATED"/>
    <property type="match status" value="1"/>
</dbReference>
<evidence type="ECO:0000256" key="2">
    <source>
        <dbReference type="ARBA" id="ARBA00022679"/>
    </source>
</evidence>
<dbReference type="CDD" id="cd08161">
    <property type="entry name" value="SET"/>
    <property type="match status" value="1"/>
</dbReference>
<dbReference type="EMBL" id="KV784353">
    <property type="protein sequence ID" value="OEU22042.1"/>
    <property type="molecule type" value="Genomic_DNA"/>
</dbReference>
<name>A0A1E7FV68_9STRA</name>
<dbReference type="InterPro" id="IPR003616">
    <property type="entry name" value="Post-SET_dom"/>
</dbReference>
<evidence type="ECO:0000256" key="1">
    <source>
        <dbReference type="ARBA" id="ARBA00022603"/>
    </source>
</evidence>
<protein>
    <submittedName>
        <fullName evidence="6">SET domain-containing protein</fullName>
    </submittedName>
</protein>
<evidence type="ECO:0000259" key="4">
    <source>
        <dbReference type="PROSITE" id="PS50280"/>
    </source>
</evidence>
<dbReference type="PANTHER" id="PTHR12350:SF19">
    <property type="entry name" value="SET DOMAIN-CONTAINING PROTEIN"/>
    <property type="match status" value="1"/>
</dbReference>
<evidence type="ECO:0000313" key="6">
    <source>
        <dbReference type="EMBL" id="OEU22042.1"/>
    </source>
</evidence>
<evidence type="ECO:0000313" key="7">
    <source>
        <dbReference type="Proteomes" id="UP000095751"/>
    </source>
</evidence>
<keyword evidence="7" id="KW-1185">Reference proteome</keyword>
<dbReference type="Gene3D" id="2.170.270.10">
    <property type="entry name" value="SET domain"/>
    <property type="match status" value="1"/>
</dbReference>
<feature type="domain" description="SET" evidence="4">
    <location>
        <begin position="31"/>
        <end position="150"/>
    </location>
</feature>
<feature type="domain" description="Post-SET" evidence="5">
    <location>
        <begin position="158"/>
        <end position="174"/>
    </location>
</feature>
<dbReference type="SUPFAM" id="SSF82199">
    <property type="entry name" value="SET domain"/>
    <property type="match status" value="1"/>
</dbReference>
<dbReference type="KEGG" id="fcy:FRACYDRAFT_232197"/>
<dbReference type="Pfam" id="PF00856">
    <property type="entry name" value="SET"/>
    <property type="match status" value="1"/>
</dbReference>
<proteinExistence type="predicted"/>